<comment type="caution">
    <text evidence="13">The sequence shown here is derived from an EMBL/GenBank/DDBJ whole genome shotgun (WGS) entry which is preliminary data.</text>
</comment>
<dbReference type="AlphaFoldDB" id="A0A6I3KGM9"/>
<feature type="domain" description="AprE-like beta-barrel" evidence="12">
    <location>
        <begin position="307"/>
        <end position="406"/>
    </location>
</feature>
<evidence type="ECO:0000256" key="10">
    <source>
        <dbReference type="SAM" id="Coils"/>
    </source>
</evidence>
<feature type="coiled-coil region" evidence="10">
    <location>
        <begin position="209"/>
        <end position="258"/>
    </location>
</feature>
<evidence type="ECO:0000259" key="12">
    <source>
        <dbReference type="Pfam" id="PF26002"/>
    </source>
</evidence>
<dbReference type="InterPro" id="IPR050739">
    <property type="entry name" value="MFP"/>
</dbReference>
<dbReference type="Proteomes" id="UP000440694">
    <property type="component" value="Unassembled WGS sequence"/>
</dbReference>
<comment type="subcellular location">
    <subcellularLocation>
        <location evidence="1 9">Cell inner membrane</location>
        <topology evidence="1 9">Single-pass membrane protein</topology>
    </subcellularLocation>
</comment>
<dbReference type="InterPro" id="IPR010129">
    <property type="entry name" value="T1SS_HlyD"/>
</dbReference>
<keyword evidence="10" id="KW-0175">Coiled coil</keyword>
<evidence type="ECO:0000256" key="6">
    <source>
        <dbReference type="ARBA" id="ARBA00022692"/>
    </source>
</evidence>
<evidence type="ECO:0000259" key="11">
    <source>
        <dbReference type="Pfam" id="PF25994"/>
    </source>
</evidence>
<evidence type="ECO:0000256" key="4">
    <source>
        <dbReference type="ARBA" id="ARBA00022475"/>
    </source>
</evidence>
<evidence type="ECO:0000256" key="1">
    <source>
        <dbReference type="ARBA" id="ARBA00004377"/>
    </source>
</evidence>
<dbReference type="Pfam" id="PF26002">
    <property type="entry name" value="Beta-barrel_AprE"/>
    <property type="match status" value="1"/>
</dbReference>
<keyword evidence="5 9" id="KW-0997">Cell inner membrane</keyword>
<dbReference type="Gene3D" id="2.40.30.170">
    <property type="match status" value="1"/>
</dbReference>
<protein>
    <recommendedName>
        <fullName evidence="9">Membrane fusion protein (MFP) family protein</fullName>
    </recommendedName>
</protein>
<keyword evidence="8" id="KW-0472">Membrane</keyword>
<name>A0A6I3KGM9_9HYPH</name>
<evidence type="ECO:0000313" key="13">
    <source>
        <dbReference type="EMBL" id="MTD94104.1"/>
    </source>
</evidence>
<feature type="domain" description="AprE-like long alpha-helical hairpin" evidence="11">
    <location>
        <begin position="75"/>
        <end position="264"/>
    </location>
</feature>
<accession>A0A6I3KGM9</accession>
<evidence type="ECO:0000256" key="9">
    <source>
        <dbReference type="RuleBase" id="RU365093"/>
    </source>
</evidence>
<reference evidence="13 14" key="1">
    <citation type="submission" date="2019-11" db="EMBL/GenBank/DDBJ databases">
        <title>Identification of a novel strain.</title>
        <authorList>
            <person name="Xu Q."/>
            <person name="Wang G."/>
        </authorList>
    </citation>
    <scope>NUCLEOTIDE SEQUENCE [LARGE SCALE GENOMIC DNA]</scope>
    <source>
        <strain evidence="14">xq</strain>
    </source>
</reference>
<evidence type="ECO:0000256" key="3">
    <source>
        <dbReference type="ARBA" id="ARBA00022448"/>
    </source>
</evidence>
<keyword evidence="4 9" id="KW-1003">Cell membrane</keyword>
<dbReference type="PANTHER" id="PTHR30386:SF17">
    <property type="entry name" value="ALKALINE PROTEASE SECRETION PROTEIN APRE"/>
    <property type="match status" value="1"/>
</dbReference>
<dbReference type="EMBL" id="WMBQ01000001">
    <property type="protein sequence ID" value="MTD94104.1"/>
    <property type="molecule type" value="Genomic_DNA"/>
</dbReference>
<dbReference type="NCBIfam" id="TIGR01843">
    <property type="entry name" value="type_I_hlyD"/>
    <property type="match status" value="1"/>
</dbReference>
<dbReference type="InterPro" id="IPR058781">
    <property type="entry name" value="HH_AprE-like"/>
</dbReference>
<evidence type="ECO:0000256" key="2">
    <source>
        <dbReference type="ARBA" id="ARBA00009477"/>
    </source>
</evidence>
<evidence type="ECO:0000313" key="14">
    <source>
        <dbReference type="Proteomes" id="UP000440694"/>
    </source>
</evidence>
<evidence type="ECO:0000256" key="8">
    <source>
        <dbReference type="ARBA" id="ARBA00023136"/>
    </source>
</evidence>
<dbReference type="Gene3D" id="2.40.50.100">
    <property type="match status" value="1"/>
</dbReference>
<dbReference type="Pfam" id="PF25994">
    <property type="entry name" value="HH_AprE"/>
    <property type="match status" value="1"/>
</dbReference>
<proteinExistence type="inferred from homology"/>
<evidence type="ECO:0000256" key="7">
    <source>
        <dbReference type="ARBA" id="ARBA00022989"/>
    </source>
</evidence>
<comment type="similarity">
    <text evidence="2 9">Belongs to the membrane fusion protein (MFP) (TC 8.A.1) family.</text>
</comment>
<dbReference type="PRINTS" id="PR01490">
    <property type="entry name" value="RTXTOXIND"/>
</dbReference>
<evidence type="ECO:0000256" key="5">
    <source>
        <dbReference type="ARBA" id="ARBA00022519"/>
    </source>
</evidence>
<keyword evidence="3 9" id="KW-0813">Transport</keyword>
<dbReference type="GO" id="GO:0015031">
    <property type="term" value="P:protein transport"/>
    <property type="evidence" value="ECO:0007669"/>
    <property type="project" value="InterPro"/>
</dbReference>
<dbReference type="InterPro" id="IPR058982">
    <property type="entry name" value="Beta-barrel_AprE"/>
</dbReference>
<dbReference type="PANTHER" id="PTHR30386">
    <property type="entry name" value="MEMBRANE FUSION SUBUNIT OF EMRAB-TOLC MULTIDRUG EFFLUX PUMP"/>
    <property type="match status" value="1"/>
</dbReference>
<sequence length="429" mass="47568">MVGLAILGAWIGGFGLWAALAPLDGAVVASGSFVATGQNKQVQHLEGGIIREMLVREGERVEAGQTLVRLDDTPAKAKLRRLVLREYRLLTTQARLEAQIDGKDGFTLPAALSAYTDDPEVTQIFARQQVELKARRQNQADEEQVLRKEVAALKESIGGYEAQTQAVEKRLTLFSEELRDKQDLLDRQLARKTEVMALRRAEADLAGSRGELLGRIADSRERIARAEQQISELRSAAMQKAVEELRATETELDDVREQIGAGRDVLERVDVRAPDRGVVVRVNYHTRGAVVAPGAIILELLPVDDKLVIEGRVSPNDISHVHDGQAALVRLTALNQRLTPVINGRVVYVSADAIADQQSQAPASLVPFHHQSYIVRVQLDETDVHKKIGDFNPTPGMPADVYIKTGERTFFEYMLRPILDSFSRAFREH</sequence>
<keyword evidence="6" id="KW-0812">Transmembrane</keyword>
<keyword evidence="7" id="KW-1133">Transmembrane helix</keyword>
<gene>
    <name evidence="13" type="ORF">GIW81_07100</name>
</gene>
<keyword evidence="14" id="KW-1185">Reference proteome</keyword>
<organism evidence="13 14">
    <name type="scientific">Hyphomicrobium album</name>
    <dbReference type="NCBI Taxonomy" id="2665159"/>
    <lineage>
        <taxon>Bacteria</taxon>
        <taxon>Pseudomonadati</taxon>
        <taxon>Pseudomonadota</taxon>
        <taxon>Alphaproteobacteria</taxon>
        <taxon>Hyphomicrobiales</taxon>
        <taxon>Hyphomicrobiaceae</taxon>
        <taxon>Hyphomicrobium</taxon>
    </lineage>
</organism>
<dbReference type="GO" id="GO:0005886">
    <property type="term" value="C:plasma membrane"/>
    <property type="evidence" value="ECO:0007669"/>
    <property type="project" value="UniProtKB-SubCell"/>
</dbReference>